<keyword evidence="3" id="KW-0677">Repeat</keyword>
<evidence type="ECO:0000313" key="10">
    <source>
        <dbReference type="EnsemblMetazoa" id="XP_028128735.2"/>
    </source>
</evidence>
<keyword evidence="4 7" id="KW-0863">Zinc-finger</keyword>
<reference evidence="10" key="1">
    <citation type="submission" date="2025-05" db="UniProtKB">
        <authorList>
            <consortium name="EnsemblMetazoa"/>
        </authorList>
    </citation>
    <scope>IDENTIFICATION</scope>
</reference>
<feature type="domain" description="C2H2-type" evidence="9">
    <location>
        <begin position="345"/>
        <end position="372"/>
    </location>
</feature>
<feature type="domain" description="C2H2-type" evidence="9">
    <location>
        <begin position="185"/>
        <end position="212"/>
    </location>
</feature>
<dbReference type="PANTHER" id="PTHR24376">
    <property type="entry name" value="ZINC FINGER PROTEIN"/>
    <property type="match status" value="1"/>
</dbReference>
<evidence type="ECO:0000256" key="2">
    <source>
        <dbReference type="ARBA" id="ARBA00022723"/>
    </source>
</evidence>
<feature type="domain" description="C2H2-type" evidence="9">
    <location>
        <begin position="593"/>
        <end position="620"/>
    </location>
</feature>
<feature type="domain" description="C2H2-type" evidence="9">
    <location>
        <begin position="770"/>
        <end position="798"/>
    </location>
</feature>
<keyword evidence="2" id="KW-0479">Metal-binding</keyword>
<sequence length="809" mass="95172">MIIKKDEEIDRFLSSFTNNVQKELQSIIHDDQRFYECNVCGNFAHQNKEVFYDHIREHENKKFKCPICKDQFTTFRQAYEHQFSHKKQKPFECDICQETFHTSYAEKRHKKTHYDWLQRDERLDCKICKKNYANYFDLYEHNSLHHNWHRMQLPVLCDICGKDFPSKRTLKKHKKSDTHLKDGAFLCQVCSEKFKTEQDLQEHQSVHAGEERFKCSHCGKKFPNFSAAKYEFVDTAMITEDDIDVIIQTEEKPKKPKRKRGMRDILAKMTPEEYEKYLIQPADSDVPLNCDKCFITFKNNVEKGLHSIKHNEKGFYECHVCEDFVHQTKQAFDIHIRDHEGIKKYKCPICERQFTTIRPAYEHQYSHKDEKPFECDICHRKFPSSHSAKNHKNIAHYEMLNGQKYEKYDCKICNIHYAGHAGLANHNFKFHKDLCRLKPALCDICGKEFITKYTLKKHKASHSEEMPFACDLCPKKFARPAGLKQHQKKKKKSSTKVKVEKNKDKTSKPNKTNKKNGTTRIYTKRPRYKTKVKDEPLTCTICQTIFKNNLEFALHSKDHSKDGNYTCHLCDYSYNFKYPFTEHMREHDGVLKFKCKGCTKVFKYAKDALEHGNLHTGEKPFTCEECGLGFPLSKSLVTHIKKKHSKTIKEESTQSCVICAKEYKSHSGLVRHYSASHKELGYDYSVVCDICGKTLSTRNKLKYHRRSHTGFKPYECKICHKSFSVKARLDGHIRVHTGEKPYVCKYCDKKFAHAAPFRYHVKTHTGERSHFCLNCKKGFISLSNMKIHMKSCHTSEANVKSEPFELARV</sequence>
<evidence type="ECO:0000313" key="11">
    <source>
        <dbReference type="Proteomes" id="UP001652700"/>
    </source>
</evidence>
<keyword evidence="11" id="KW-1185">Reference proteome</keyword>
<organism evidence="10 11">
    <name type="scientific">Diabrotica virgifera virgifera</name>
    <name type="common">western corn rootworm</name>
    <dbReference type="NCBI Taxonomy" id="50390"/>
    <lineage>
        <taxon>Eukaryota</taxon>
        <taxon>Metazoa</taxon>
        <taxon>Ecdysozoa</taxon>
        <taxon>Arthropoda</taxon>
        <taxon>Hexapoda</taxon>
        <taxon>Insecta</taxon>
        <taxon>Pterygota</taxon>
        <taxon>Neoptera</taxon>
        <taxon>Endopterygota</taxon>
        <taxon>Coleoptera</taxon>
        <taxon>Polyphaga</taxon>
        <taxon>Cucujiformia</taxon>
        <taxon>Chrysomeloidea</taxon>
        <taxon>Chrysomelidae</taxon>
        <taxon>Galerucinae</taxon>
        <taxon>Diabroticina</taxon>
        <taxon>Diabroticites</taxon>
        <taxon>Diabrotica</taxon>
    </lineage>
</organism>
<proteinExistence type="predicted"/>
<evidence type="ECO:0000256" key="6">
    <source>
        <dbReference type="ARBA" id="ARBA00023242"/>
    </source>
</evidence>
<feature type="domain" description="C2H2-type" evidence="9">
    <location>
        <begin position="742"/>
        <end position="769"/>
    </location>
</feature>
<dbReference type="InterPro" id="IPR013087">
    <property type="entry name" value="Znf_C2H2_type"/>
</dbReference>
<keyword evidence="6" id="KW-0539">Nucleus</keyword>
<feature type="compositionally biased region" description="Basic and acidic residues" evidence="8">
    <location>
        <begin position="497"/>
        <end position="507"/>
    </location>
</feature>
<dbReference type="PANTHER" id="PTHR24376:SF235">
    <property type="entry name" value="C2H2-TYPE DOMAIN-CONTAINING PROTEIN"/>
    <property type="match status" value="1"/>
</dbReference>
<dbReference type="SMART" id="SM00355">
    <property type="entry name" value="ZnF_C2H2"/>
    <property type="match status" value="22"/>
</dbReference>
<dbReference type="EnsemblMetazoa" id="XM_028272934.2">
    <property type="protein sequence ID" value="XP_028128735.2"/>
    <property type="gene ID" value="LOC114325008"/>
</dbReference>
<evidence type="ECO:0000256" key="1">
    <source>
        <dbReference type="ARBA" id="ARBA00004123"/>
    </source>
</evidence>
<feature type="domain" description="C2H2-type" evidence="9">
    <location>
        <begin position="63"/>
        <end position="90"/>
    </location>
</feature>
<evidence type="ECO:0000256" key="5">
    <source>
        <dbReference type="ARBA" id="ARBA00022833"/>
    </source>
</evidence>
<feature type="region of interest" description="Disordered" evidence="8">
    <location>
        <begin position="481"/>
        <end position="519"/>
    </location>
</feature>
<feature type="domain" description="C2H2-type" evidence="9">
    <location>
        <begin position="373"/>
        <end position="396"/>
    </location>
</feature>
<comment type="subcellular location">
    <subcellularLocation>
        <location evidence="1">Nucleus</location>
    </subcellularLocation>
</comment>
<evidence type="ECO:0000256" key="7">
    <source>
        <dbReference type="PROSITE-ProRule" id="PRU00042"/>
    </source>
</evidence>
<evidence type="ECO:0000256" key="8">
    <source>
        <dbReference type="SAM" id="MobiDB-lite"/>
    </source>
</evidence>
<accession>A0ABM5IAR6</accession>
<feature type="domain" description="C2H2-type" evidence="9">
    <location>
        <begin position="468"/>
        <end position="497"/>
    </location>
</feature>
<feature type="compositionally biased region" description="Basic residues" evidence="8">
    <location>
        <begin position="485"/>
        <end position="495"/>
    </location>
</feature>
<dbReference type="Proteomes" id="UP001652700">
    <property type="component" value="Unplaced"/>
</dbReference>
<feature type="domain" description="C2H2-type" evidence="9">
    <location>
        <begin position="621"/>
        <end position="645"/>
    </location>
</feature>
<dbReference type="PROSITE" id="PS00028">
    <property type="entry name" value="ZINC_FINGER_C2H2_1"/>
    <property type="match status" value="15"/>
</dbReference>
<feature type="domain" description="C2H2-type" evidence="9">
    <location>
        <begin position="565"/>
        <end position="589"/>
    </location>
</feature>
<protein>
    <recommendedName>
        <fullName evidence="9">C2H2-type domain-containing protein</fullName>
    </recommendedName>
</protein>
<dbReference type="Pfam" id="PF00096">
    <property type="entry name" value="zf-C2H2"/>
    <property type="match status" value="6"/>
</dbReference>
<feature type="domain" description="C2H2-type" evidence="9">
    <location>
        <begin position="440"/>
        <end position="467"/>
    </location>
</feature>
<dbReference type="GeneID" id="114325008"/>
<feature type="domain" description="C2H2-type" evidence="9">
    <location>
        <begin position="686"/>
        <end position="713"/>
    </location>
</feature>
<dbReference type="RefSeq" id="XP_028128735.2">
    <property type="nucleotide sequence ID" value="XM_028272934.2"/>
</dbReference>
<dbReference type="PROSITE" id="PS50157">
    <property type="entry name" value="ZINC_FINGER_C2H2_2"/>
    <property type="match status" value="15"/>
</dbReference>
<dbReference type="InterPro" id="IPR036236">
    <property type="entry name" value="Znf_C2H2_sf"/>
</dbReference>
<dbReference type="Gene3D" id="3.30.160.60">
    <property type="entry name" value="Classic Zinc Finger"/>
    <property type="match status" value="15"/>
</dbReference>
<evidence type="ECO:0000256" key="3">
    <source>
        <dbReference type="ARBA" id="ARBA00022737"/>
    </source>
</evidence>
<feature type="domain" description="C2H2-type" evidence="9">
    <location>
        <begin position="714"/>
        <end position="741"/>
    </location>
</feature>
<dbReference type="Pfam" id="PF12874">
    <property type="entry name" value="zf-met"/>
    <property type="match status" value="1"/>
</dbReference>
<keyword evidence="5" id="KW-0862">Zinc</keyword>
<feature type="domain" description="C2H2-type" evidence="9">
    <location>
        <begin position="91"/>
        <end position="113"/>
    </location>
</feature>
<evidence type="ECO:0000256" key="4">
    <source>
        <dbReference type="ARBA" id="ARBA00022771"/>
    </source>
</evidence>
<name>A0ABM5IAR6_DIAVI</name>
<dbReference type="Pfam" id="PF13912">
    <property type="entry name" value="zf-C2H2_6"/>
    <property type="match status" value="2"/>
</dbReference>
<evidence type="ECO:0000259" key="9">
    <source>
        <dbReference type="PROSITE" id="PS50157"/>
    </source>
</evidence>
<feature type="domain" description="C2H2-type" evidence="9">
    <location>
        <begin position="155"/>
        <end position="184"/>
    </location>
</feature>
<dbReference type="SUPFAM" id="SSF57667">
    <property type="entry name" value="beta-beta-alpha zinc fingers"/>
    <property type="match status" value="10"/>
</dbReference>